<dbReference type="InterPro" id="IPR016154">
    <property type="entry name" value="Heat_shock_Hsp33_C"/>
</dbReference>
<dbReference type="GO" id="GO:0005737">
    <property type="term" value="C:cytoplasm"/>
    <property type="evidence" value="ECO:0007669"/>
    <property type="project" value="InterPro"/>
</dbReference>
<evidence type="ECO:0000313" key="6">
    <source>
        <dbReference type="EMBL" id="XDJ43020.1"/>
    </source>
</evidence>
<protein>
    <submittedName>
        <fullName evidence="6">Hsp33 family molecular chaperone HslO</fullName>
    </submittedName>
</protein>
<keyword evidence="4" id="KW-0143">Chaperone</keyword>
<evidence type="ECO:0000256" key="4">
    <source>
        <dbReference type="ARBA" id="ARBA00023186"/>
    </source>
</evidence>
<keyword evidence="1" id="KW-0963">Cytoplasm</keyword>
<organism evidence="6">
    <name type="scientific">Castellaniella ginsengisoli</name>
    <dbReference type="NCBI Taxonomy" id="546114"/>
    <lineage>
        <taxon>Bacteria</taxon>
        <taxon>Pseudomonadati</taxon>
        <taxon>Pseudomonadota</taxon>
        <taxon>Betaproteobacteria</taxon>
        <taxon>Burkholderiales</taxon>
        <taxon>Alcaligenaceae</taxon>
        <taxon>Castellaniella</taxon>
    </lineage>
</organism>
<dbReference type="EMBL" id="CP158252">
    <property type="protein sequence ID" value="XDJ43020.1"/>
    <property type="molecule type" value="Genomic_DNA"/>
</dbReference>
<keyword evidence="2" id="KW-0862">Zinc</keyword>
<dbReference type="Gene3D" id="3.90.1280.10">
    <property type="entry name" value="HSP33 redox switch-like"/>
    <property type="match status" value="1"/>
</dbReference>
<sequence>MSDVLKKYLTADRSTRIQALRLTQSWQTGLAHQDLPPALVGLLGELTAASALLASNIKFDGSVVLQLQGNGPVRLIMVECTSALDLRATAHLREGATLPPGAGLQDMLNPDDQGRFTVMLDPSGRQAGATAYQGIVPLEGDTVAAVLEHYMKHSEQLDTRLWLAADGHACAGLLLQRMPGESTPAGAAEQTGGSNETWAHCTTLADTLKREELRTTDTDTLIRRLFWEDDLLVFPEQAVRWHCPCSRERVAGMLRTLGRPEIDSILAEQGHVHIACNFCGQPYDFDAVDCAALFADDSGSLQAPGSDSLH</sequence>
<dbReference type="PIRSF" id="PIRSF005261">
    <property type="entry name" value="Heat_shock_Hsp33"/>
    <property type="match status" value="1"/>
</dbReference>
<keyword evidence="3" id="KW-1015">Disulfide bond</keyword>
<dbReference type="Gene3D" id="1.10.287.480">
    <property type="entry name" value="helix hairpin bin"/>
    <property type="match status" value="1"/>
</dbReference>
<dbReference type="InterPro" id="IPR023212">
    <property type="entry name" value="Hsp33_helix_hairpin_bin_dom_sf"/>
</dbReference>
<keyword evidence="5" id="KW-0676">Redox-active center</keyword>
<dbReference type="GO" id="GO:0051082">
    <property type="term" value="F:unfolded protein binding"/>
    <property type="evidence" value="ECO:0007669"/>
    <property type="project" value="InterPro"/>
</dbReference>
<evidence type="ECO:0000256" key="5">
    <source>
        <dbReference type="ARBA" id="ARBA00023284"/>
    </source>
</evidence>
<dbReference type="CDD" id="cd00498">
    <property type="entry name" value="Hsp33"/>
    <property type="match status" value="1"/>
</dbReference>
<accession>A0AB39CM64</accession>
<name>A0AB39CM64_9BURK</name>
<reference evidence="6" key="1">
    <citation type="submission" date="2024-05" db="EMBL/GenBank/DDBJ databases">
        <authorList>
            <person name="Luo Y.-C."/>
            <person name="Nicholds J."/>
            <person name="Mortimer T."/>
            <person name="Maboni G."/>
        </authorList>
    </citation>
    <scope>NUCLEOTIDE SEQUENCE</scope>
    <source>
        <strain evidence="6">153920</strain>
    </source>
</reference>
<dbReference type="PANTHER" id="PTHR30111:SF1">
    <property type="entry name" value="33 KDA CHAPERONIN"/>
    <property type="match status" value="1"/>
</dbReference>
<dbReference type="Pfam" id="PF01430">
    <property type="entry name" value="HSP33"/>
    <property type="match status" value="1"/>
</dbReference>
<evidence type="ECO:0000256" key="1">
    <source>
        <dbReference type="ARBA" id="ARBA00022490"/>
    </source>
</evidence>
<dbReference type="AlphaFoldDB" id="A0AB39CM64"/>
<dbReference type="SUPFAM" id="SSF118352">
    <property type="entry name" value="HSP33 redox switch-like"/>
    <property type="match status" value="1"/>
</dbReference>
<proteinExistence type="predicted"/>
<dbReference type="PANTHER" id="PTHR30111">
    <property type="entry name" value="33 KDA CHAPERONIN"/>
    <property type="match status" value="1"/>
</dbReference>
<dbReference type="Gene3D" id="3.55.30.10">
    <property type="entry name" value="Hsp33 domain"/>
    <property type="match status" value="1"/>
</dbReference>
<dbReference type="InterPro" id="IPR016153">
    <property type="entry name" value="Heat_shock_Hsp33_N"/>
</dbReference>
<evidence type="ECO:0000256" key="3">
    <source>
        <dbReference type="ARBA" id="ARBA00023157"/>
    </source>
</evidence>
<dbReference type="SUPFAM" id="SSF64397">
    <property type="entry name" value="Hsp33 domain"/>
    <property type="match status" value="1"/>
</dbReference>
<dbReference type="GO" id="GO:0044183">
    <property type="term" value="F:protein folding chaperone"/>
    <property type="evidence" value="ECO:0007669"/>
    <property type="project" value="TreeGrafter"/>
</dbReference>
<dbReference type="RefSeq" id="WP_368643921.1">
    <property type="nucleotide sequence ID" value="NZ_CP158252.1"/>
</dbReference>
<evidence type="ECO:0000256" key="2">
    <source>
        <dbReference type="ARBA" id="ARBA00022833"/>
    </source>
</evidence>
<gene>
    <name evidence="6" type="ORF">ABRY99_05495</name>
</gene>
<dbReference type="GO" id="GO:0042026">
    <property type="term" value="P:protein refolding"/>
    <property type="evidence" value="ECO:0007669"/>
    <property type="project" value="TreeGrafter"/>
</dbReference>
<dbReference type="InterPro" id="IPR000397">
    <property type="entry name" value="Heat_shock_Hsp33"/>
</dbReference>